<protein>
    <submittedName>
        <fullName evidence="1">Uncharacterized protein</fullName>
    </submittedName>
</protein>
<dbReference type="EMBL" id="JACSIT010000153">
    <property type="protein sequence ID" value="MBC6996558.1"/>
    <property type="molecule type" value="Genomic_DNA"/>
</dbReference>
<reference evidence="1" key="1">
    <citation type="submission" date="2020-08" db="EMBL/GenBank/DDBJ databases">
        <title>Lewinella bacteria from marine environments.</title>
        <authorList>
            <person name="Zhong Y."/>
        </authorList>
    </citation>
    <scope>NUCLEOTIDE SEQUENCE</scope>
    <source>
        <strain evidence="1">KCTC 42187</strain>
    </source>
</reference>
<accession>A0A923PSA4</accession>
<keyword evidence="2" id="KW-1185">Reference proteome</keyword>
<evidence type="ECO:0000313" key="1">
    <source>
        <dbReference type="EMBL" id="MBC6996558.1"/>
    </source>
</evidence>
<name>A0A923PSA4_9BACT</name>
<organism evidence="1 2">
    <name type="scientific">Neolewinella lacunae</name>
    <dbReference type="NCBI Taxonomy" id="1517758"/>
    <lineage>
        <taxon>Bacteria</taxon>
        <taxon>Pseudomonadati</taxon>
        <taxon>Bacteroidota</taxon>
        <taxon>Saprospiria</taxon>
        <taxon>Saprospirales</taxon>
        <taxon>Lewinellaceae</taxon>
        <taxon>Neolewinella</taxon>
    </lineage>
</organism>
<dbReference type="RefSeq" id="WP_187468565.1">
    <property type="nucleotide sequence ID" value="NZ_JACSIT010000153.1"/>
</dbReference>
<dbReference type="Proteomes" id="UP000650081">
    <property type="component" value="Unassembled WGS sequence"/>
</dbReference>
<sequence>MTDPEDFINALELAPLPDDLPQRTSRGLQNAEVEVDKDQAFINNKSLVSFAAGISPKYRQDVLDSTLLASLAADRKFPDNSNPRAWYDFYVKVLSSIGWTTDRNENKAYTSAEAEFDVNQAVIEIMTAIAGGPGVQAILIAKTLTALKGLADEDGKIRLFEKRAKGLDTSNFQVGVATESAEAVSLNVSNFYFENIQGSRKVIFFRWGGDRAALNYQFFQGTLNTQVYADSRPLVKQKIAAYRTTLIDELDL</sequence>
<evidence type="ECO:0000313" key="2">
    <source>
        <dbReference type="Proteomes" id="UP000650081"/>
    </source>
</evidence>
<proteinExistence type="predicted"/>
<dbReference type="AlphaFoldDB" id="A0A923PSA4"/>
<gene>
    <name evidence="1" type="ORF">H9S92_20465</name>
</gene>
<comment type="caution">
    <text evidence="1">The sequence shown here is derived from an EMBL/GenBank/DDBJ whole genome shotgun (WGS) entry which is preliminary data.</text>
</comment>